<evidence type="ECO:0000313" key="2">
    <source>
        <dbReference type="EMBL" id="VFJ92472.1"/>
    </source>
</evidence>
<dbReference type="SUPFAM" id="SSF48179">
    <property type="entry name" value="6-phosphogluconate dehydrogenase C-terminal domain-like"/>
    <property type="match status" value="1"/>
</dbReference>
<dbReference type="AlphaFoldDB" id="A0A450UIV3"/>
<name>A0A450UIV3_9GAMM</name>
<organism evidence="2">
    <name type="scientific">Candidatus Kentrum sp. LFY</name>
    <dbReference type="NCBI Taxonomy" id="2126342"/>
    <lineage>
        <taxon>Bacteria</taxon>
        <taxon>Pseudomonadati</taxon>
        <taxon>Pseudomonadota</taxon>
        <taxon>Gammaproteobacteria</taxon>
        <taxon>Candidatus Kentrum</taxon>
    </lineage>
</organism>
<evidence type="ECO:0000256" key="1">
    <source>
        <dbReference type="ARBA" id="ARBA00023002"/>
    </source>
</evidence>
<accession>A0A450UIV3</accession>
<dbReference type="Gene3D" id="1.10.3660.10">
    <property type="entry name" value="6-phosphogluconate dehydrogenase C-terminal like domain"/>
    <property type="match status" value="1"/>
</dbReference>
<dbReference type="InterPro" id="IPR008927">
    <property type="entry name" value="6-PGluconate_DH-like_C_sf"/>
</dbReference>
<protein>
    <submittedName>
        <fullName evidence="2">Uncharacterized protein</fullName>
    </submittedName>
</protein>
<dbReference type="GO" id="GO:0016491">
    <property type="term" value="F:oxidoreductase activity"/>
    <property type="evidence" value="ECO:0007669"/>
    <property type="project" value="UniProtKB-KW"/>
</dbReference>
<reference evidence="2" key="1">
    <citation type="submission" date="2019-02" db="EMBL/GenBank/DDBJ databases">
        <authorList>
            <person name="Gruber-Vodicka R. H."/>
            <person name="Seah K. B. B."/>
        </authorList>
    </citation>
    <scope>NUCLEOTIDE SEQUENCE</scope>
    <source>
        <strain evidence="2">BECK_M6</strain>
    </source>
</reference>
<sequence length="146" mass="16312">MPTRPILMKKLLKSSMRENRILAATSHLPHILAYAMVDVLRKMDGEGGILRCTAGFGISRASPPATRNVGRYLPRQRERDPPLAGGFRFTTEIAVHIPMPFAPEKENPSRRFLRGPWNIGGGSMGRVGDRRVVLSSVRDFVYDLGR</sequence>
<gene>
    <name evidence="2" type="ORF">BECKLFY1418A_GA0070994_102329</name>
</gene>
<proteinExistence type="predicted"/>
<keyword evidence="1" id="KW-0560">Oxidoreductase</keyword>
<dbReference type="EMBL" id="CAADFH010000023">
    <property type="protein sequence ID" value="VFJ92472.1"/>
    <property type="molecule type" value="Genomic_DNA"/>
</dbReference>